<dbReference type="GO" id="GO:0010181">
    <property type="term" value="F:FMN binding"/>
    <property type="evidence" value="ECO:0007669"/>
    <property type="project" value="TreeGrafter"/>
</dbReference>
<dbReference type="InterPro" id="IPR005025">
    <property type="entry name" value="FMN_Rdtase-like_dom"/>
</dbReference>
<dbReference type="GO" id="GO:0005829">
    <property type="term" value="C:cytosol"/>
    <property type="evidence" value="ECO:0007669"/>
    <property type="project" value="TreeGrafter"/>
</dbReference>
<gene>
    <name evidence="3" type="ORF">Cdeb_01402</name>
</gene>
<evidence type="ECO:0000313" key="3">
    <source>
        <dbReference type="EMBL" id="RKO61453.1"/>
    </source>
</evidence>
<evidence type="ECO:0000259" key="2">
    <source>
        <dbReference type="Pfam" id="PF03358"/>
    </source>
</evidence>
<dbReference type="PANTHER" id="PTHR30543:SF21">
    <property type="entry name" value="NAD(P)H-DEPENDENT FMN REDUCTASE LOT6"/>
    <property type="match status" value="1"/>
</dbReference>
<evidence type="ECO:0000256" key="1">
    <source>
        <dbReference type="ARBA" id="ARBA00009428"/>
    </source>
</evidence>
<protein>
    <submittedName>
        <fullName evidence="3">Putative flavoprotein</fullName>
    </submittedName>
</protein>
<feature type="domain" description="NADPH-dependent FMN reductase-like" evidence="2">
    <location>
        <begin position="1"/>
        <end position="138"/>
    </location>
</feature>
<dbReference type="AlphaFoldDB" id="A0A420VDP9"/>
<proteinExistence type="inferred from homology"/>
<dbReference type="Gene3D" id="3.40.50.360">
    <property type="match status" value="1"/>
</dbReference>
<dbReference type="PANTHER" id="PTHR30543">
    <property type="entry name" value="CHROMATE REDUCTASE"/>
    <property type="match status" value="1"/>
</dbReference>
<dbReference type="SUPFAM" id="SSF52218">
    <property type="entry name" value="Flavoproteins"/>
    <property type="match status" value="1"/>
</dbReference>
<name>A0A420VDP9_9BACI</name>
<reference evidence="3 4" key="1">
    <citation type="submission" date="2013-12" db="EMBL/GenBank/DDBJ databases">
        <title>Genome and proteome characterization of Caldibacillus debilis GB1 derived from a cellulolytic aero-tolerant co-culture.</title>
        <authorList>
            <person name="Wushke S.T."/>
            <person name="Zhang X."/>
            <person name="Fristensky B."/>
            <person name="Wilkins J.A."/>
            <person name="Levin D.B."/>
            <person name="Sparling R."/>
        </authorList>
    </citation>
    <scope>NUCLEOTIDE SEQUENCE [LARGE SCALE GENOMIC DNA]</scope>
    <source>
        <strain evidence="3 4">GB1</strain>
    </source>
</reference>
<dbReference type="InterPro" id="IPR050712">
    <property type="entry name" value="NAD(P)H-dep_reductase"/>
</dbReference>
<sequence length="206" mass="23114">MKLVGISGCLRKESYNTKLLKTIGERYAESFDLEILSIRELPFYDQDEEADPPDAVKTFKEKVKKADGVIIATPEYNWSITGALKNALDWLSRGDKEMKDKPVMVVGASTGILGTVRAQIDLRKILGSSGLSARVLPPSTNEFLVTHAHEKGSFVGLRPYPTWTPILLYLYVSSILALARSKFLNPYAFRFITFVWLLIPSKKPFV</sequence>
<dbReference type="Pfam" id="PF03358">
    <property type="entry name" value="FMN_red"/>
    <property type="match status" value="1"/>
</dbReference>
<comment type="caution">
    <text evidence="3">The sequence shown here is derived from an EMBL/GenBank/DDBJ whole genome shotgun (WGS) entry which is preliminary data.</text>
</comment>
<evidence type="ECO:0000313" key="4">
    <source>
        <dbReference type="Proteomes" id="UP000286235"/>
    </source>
</evidence>
<dbReference type="InterPro" id="IPR029039">
    <property type="entry name" value="Flavoprotein-like_sf"/>
</dbReference>
<accession>A0A420VDP9</accession>
<organism evidence="3 4">
    <name type="scientific">Caldibacillus debilis GB1</name>
    <dbReference type="NCBI Taxonomy" id="1339248"/>
    <lineage>
        <taxon>Bacteria</taxon>
        <taxon>Bacillati</taxon>
        <taxon>Bacillota</taxon>
        <taxon>Bacilli</taxon>
        <taxon>Bacillales</taxon>
        <taxon>Bacillaceae</taxon>
        <taxon>Caldibacillus</taxon>
    </lineage>
</organism>
<dbReference type="Proteomes" id="UP000286235">
    <property type="component" value="Unassembled WGS sequence"/>
</dbReference>
<dbReference type="GO" id="GO:0016491">
    <property type="term" value="F:oxidoreductase activity"/>
    <property type="evidence" value="ECO:0007669"/>
    <property type="project" value="InterPro"/>
</dbReference>
<dbReference type="EMBL" id="AZRV01000044">
    <property type="protein sequence ID" value="RKO61453.1"/>
    <property type="molecule type" value="Genomic_DNA"/>
</dbReference>
<comment type="similarity">
    <text evidence="1">Belongs to the azoreductase type 2 family.</text>
</comment>
<keyword evidence="4" id="KW-1185">Reference proteome</keyword>